<evidence type="ECO:0000313" key="2">
    <source>
        <dbReference type="Proteomes" id="UP001061298"/>
    </source>
</evidence>
<dbReference type="RefSeq" id="WP_263233914.1">
    <property type="nucleotide sequence ID" value="NZ_CP106793.1"/>
</dbReference>
<dbReference type="Proteomes" id="UP001061298">
    <property type="component" value="Chromosome"/>
</dbReference>
<dbReference type="EMBL" id="CP106793">
    <property type="protein sequence ID" value="UXY23719.1"/>
    <property type="molecule type" value="Genomic_DNA"/>
</dbReference>
<gene>
    <name evidence="1" type="ORF">N8I84_37285</name>
</gene>
<proteinExistence type="predicted"/>
<keyword evidence="2" id="KW-1185">Reference proteome</keyword>
<reference evidence="1" key="1">
    <citation type="submission" date="2022-10" db="EMBL/GenBank/DDBJ databases">
        <authorList>
            <person name="Mo P."/>
        </authorList>
    </citation>
    <scope>NUCLEOTIDE SEQUENCE</scope>
    <source>
        <strain evidence="1">HUAS 13-4</strain>
    </source>
</reference>
<sequence>MPEHQHSLDGKNRDLTIGDLKEFVETAGKCGAADKRTVYVETSGRKIRKIWIDLSSPN</sequence>
<accession>A0ABY6EAN6</accession>
<protein>
    <submittedName>
        <fullName evidence="1">Uncharacterized protein</fullName>
    </submittedName>
</protein>
<organism evidence="1 2">
    <name type="scientific">Streptomyces cynarae</name>
    <dbReference type="NCBI Taxonomy" id="2981134"/>
    <lineage>
        <taxon>Bacteria</taxon>
        <taxon>Bacillati</taxon>
        <taxon>Actinomycetota</taxon>
        <taxon>Actinomycetes</taxon>
        <taxon>Kitasatosporales</taxon>
        <taxon>Streptomycetaceae</taxon>
        <taxon>Streptomyces</taxon>
    </lineage>
</organism>
<evidence type="ECO:0000313" key="1">
    <source>
        <dbReference type="EMBL" id="UXY23719.1"/>
    </source>
</evidence>
<name>A0ABY6EAN6_9ACTN</name>